<evidence type="ECO:0000259" key="1">
    <source>
        <dbReference type="Pfam" id="PF13392"/>
    </source>
</evidence>
<evidence type="ECO:0000313" key="3">
    <source>
        <dbReference type="Proteomes" id="UP000256708"/>
    </source>
</evidence>
<keyword evidence="3" id="KW-1185">Reference proteome</keyword>
<dbReference type="Gene3D" id="3.90.75.20">
    <property type="match status" value="1"/>
</dbReference>
<protein>
    <submittedName>
        <fullName evidence="2">Pathogenesis-related transcriptional factor and ERF protein</fullName>
    </submittedName>
</protein>
<evidence type="ECO:0000313" key="2">
    <source>
        <dbReference type="EMBL" id="RDV15760.1"/>
    </source>
</evidence>
<feature type="domain" description="HNH nuclease" evidence="1">
    <location>
        <begin position="85"/>
        <end position="105"/>
    </location>
</feature>
<dbReference type="RefSeq" id="WP_115564832.1">
    <property type="nucleotide sequence ID" value="NZ_QRGR01000007.1"/>
</dbReference>
<dbReference type="Pfam" id="PF13392">
    <property type="entry name" value="HNH_3"/>
    <property type="match status" value="1"/>
</dbReference>
<gene>
    <name evidence="2" type="ORF">DXT99_07060</name>
</gene>
<dbReference type="SUPFAM" id="SSF54171">
    <property type="entry name" value="DNA-binding domain"/>
    <property type="match status" value="1"/>
</dbReference>
<organism evidence="2 3">
    <name type="scientific">Pontibacter diazotrophicus</name>
    <dbReference type="NCBI Taxonomy" id="1400979"/>
    <lineage>
        <taxon>Bacteria</taxon>
        <taxon>Pseudomonadati</taxon>
        <taxon>Bacteroidota</taxon>
        <taxon>Cytophagia</taxon>
        <taxon>Cytophagales</taxon>
        <taxon>Hymenobacteraceae</taxon>
        <taxon>Pontibacter</taxon>
    </lineage>
</organism>
<proteinExistence type="predicted"/>
<dbReference type="GO" id="GO:0003700">
    <property type="term" value="F:DNA-binding transcription factor activity"/>
    <property type="evidence" value="ECO:0007669"/>
    <property type="project" value="InterPro"/>
</dbReference>
<dbReference type="InterPro" id="IPR003615">
    <property type="entry name" value="HNH_nuc"/>
</dbReference>
<name>A0A3D8LEC9_9BACT</name>
<dbReference type="EMBL" id="QRGR01000007">
    <property type="protein sequence ID" value="RDV15760.1"/>
    <property type="molecule type" value="Genomic_DNA"/>
</dbReference>
<dbReference type="OrthoDB" id="978174at2"/>
<reference evidence="3" key="1">
    <citation type="submission" date="2018-08" db="EMBL/GenBank/DDBJ databases">
        <authorList>
            <person name="Liu Z.-W."/>
            <person name="Du Z.-J."/>
        </authorList>
    </citation>
    <scope>NUCLEOTIDE SEQUENCE [LARGE SCALE GENOMIC DNA]</scope>
    <source>
        <strain evidence="3">H4X</strain>
    </source>
</reference>
<dbReference type="Proteomes" id="UP000256708">
    <property type="component" value="Unassembled WGS sequence"/>
</dbReference>
<dbReference type="InterPro" id="IPR044925">
    <property type="entry name" value="His-Me_finger_sf"/>
</dbReference>
<dbReference type="InterPro" id="IPR036955">
    <property type="entry name" value="AP2/ERF_dom_sf"/>
</dbReference>
<dbReference type="AlphaFoldDB" id="A0A3D8LEC9"/>
<dbReference type="Gene3D" id="3.30.730.10">
    <property type="entry name" value="AP2/ERF domain"/>
    <property type="match status" value="1"/>
</dbReference>
<sequence length="190" mass="22366">MLYKLTLKNCEKTVVVDDRTYEYIQKNVYLQQIEFLKHLRIHSNGYAFFQKNWPLKNGKYRNETIYLHKMIGEQLLKKPESDLKLYVHFKNGNKLDCRLENLEWAPLCKIVRNTSKTGNKLGVRGVHKEAQKYRAIIHFNKQRINLGTFETLQEAASAYSKKSEELFGKTKSLKTLSKHVEEEVVSKELV</sequence>
<comment type="caution">
    <text evidence="2">The sequence shown here is derived from an EMBL/GenBank/DDBJ whole genome shotgun (WGS) entry which is preliminary data.</text>
</comment>
<dbReference type="SUPFAM" id="SSF54060">
    <property type="entry name" value="His-Me finger endonucleases"/>
    <property type="match status" value="1"/>
</dbReference>
<accession>A0A3D8LEC9</accession>
<dbReference type="GO" id="GO:0003677">
    <property type="term" value="F:DNA binding"/>
    <property type="evidence" value="ECO:0007669"/>
    <property type="project" value="InterPro"/>
</dbReference>
<dbReference type="InterPro" id="IPR016177">
    <property type="entry name" value="DNA-bd_dom_sf"/>
</dbReference>